<dbReference type="Proteomes" id="UP000268313">
    <property type="component" value="Unassembled WGS sequence"/>
</dbReference>
<keyword evidence="1" id="KW-0812">Transmembrane</keyword>
<proteinExistence type="predicted"/>
<accession>A0A3A8JZV0</accession>
<gene>
    <name evidence="2" type="ORF">D7X32_20105</name>
</gene>
<evidence type="ECO:0000256" key="1">
    <source>
        <dbReference type="SAM" id="Phobius"/>
    </source>
</evidence>
<keyword evidence="3" id="KW-1185">Reference proteome</keyword>
<feature type="transmembrane region" description="Helical" evidence="1">
    <location>
        <begin position="12"/>
        <end position="37"/>
    </location>
</feature>
<dbReference type="AlphaFoldDB" id="A0A3A8JZV0"/>
<evidence type="ECO:0000313" key="2">
    <source>
        <dbReference type="EMBL" id="RKH01528.1"/>
    </source>
</evidence>
<protein>
    <submittedName>
        <fullName evidence="2">Uncharacterized protein</fullName>
    </submittedName>
</protein>
<reference evidence="3" key="1">
    <citation type="submission" date="2018-09" db="EMBL/GenBank/DDBJ databases">
        <authorList>
            <person name="Livingstone P.G."/>
            <person name="Whitworth D.E."/>
        </authorList>
    </citation>
    <scope>NUCLEOTIDE SEQUENCE [LARGE SCALE GENOMIC DNA]</scope>
    <source>
        <strain evidence="3">CA043D</strain>
    </source>
</reference>
<dbReference type="EMBL" id="RAWE01000070">
    <property type="protein sequence ID" value="RKH01528.1"/>
    <property type="molecule type" value="Genomic_DNA"/>
</dbReference>
<name>A0A3A8JZV0_9BACT</name>
<sequence>MRDLSGHRKPLGFLYVFVHVLVLVGAGGLGYVTWIVAHLATSGSSKPSAQDWNNGVYSLWFFGQEGWDAEPRGA</sequence>
<keyword evidence="1" id="KW-1133">Transmembrane helix</keyword>
<dbReference type="RefSeq" id="WP_120604173.1">
    <property type="nucleotide sequence ID" value="NZ_JABFJX010000154.1"/>
</dbReference>
<comment type="caution">
    <text evidence="2">The sequence shown here is derived from an EMBL/GenBank/DDBJ whole genome shotgun (WGS) entry which is preliminary data.</text>
</comment>
<organism evidence="2 3">
    <name type="scientific">Corallococcus carmarthensis</name>
    <dbReference type="NCBI Taxonomy" id="2316728"/>
    <lineage>
        <taxon>Bacteria</taxon>
        <taxon>Pseudomonadati</taxon>
        <taxon>Myxococcota</taxon>
        <taxon>Myxococcia</taxon>
        <taxon>Myxococcales</taxon>
        <taxon>Cystobacterineae</taxon>
        <taxon>Myxococcaceae</taxon>
        <taxon>Corallococcus</taxon>
    </lineage>
</organism>
<keyword evidence="1" id="KW-0472">Membrane</keyword>
<evidence type="ECO:0000313" key="3">
    <source>
        <dbReference type="Proteomes" id="UP000268313"/>
    </source>
</evidence>